<dbReference type="KEGG" id="gtt:GUITHDRAFT_200142"/>
<dbReference type="GO" id="GO:0008537">
    <property type="term" value="C:proteasome activator complex"/>
    <property type="evidence" value="ECO:0007669"/>
    <property type="project" value="InterPro"/>
</dbReference>
<dbReference type="FunFam" id="1.20.120.180:FF:000002">
    <property type="entry name" value="Proteasome activator complex subunit 1"/>
    <property type="match status" value="1"/>
</dbReference>
<evidence type="ECO:0000313" key="7">
    <source>
        <dbReference type="EnsemblProtists" id="EKX50086"/>
    </source>
</evidence>
<dbReference type="Pfam" id="PF02252">
    <property type="entry name" value="PA28_C"/>
    <property type="match status" value="1"/>
</dbReference>
<dbReference type="GO" id="GO:0061133">
    <property type="term" value="F:endopeptidase activator activity"/>
    <property type="evidence" value="ECO:0007669"/>
    <property type="project" value="TreeGrafter"/>
</dbReference>
<dbReference type="GeneID" id="17306669"/>
<reference evidence="7" key="3">
    <citation type="submission" date="2016-03" db="UniProtKB">
        <authorList>
            <consortium name="EnsemblProtists"/>
        </authorList>
    </citation>
    <scope>IDENTIFICATION</scope>
</reference>
<dbReference type="PaxDb" id="55529-EKX50086"/>
<gene>
    <name evidence="6" type="ORF">GUITHDRAFT_200142</name>
</gene>
<dbReference type="PANTHER" id="PTHR10660">
    <property type="entry name" value="PROTEASOME REGULATOR PA28"/>
    <property type="match status" value="1"/>
</dbReference>
<evidence type="ECO:0000313" key="6">
    <source>
        <dbReference type="EMBL" id="EKX50086.1"/>
    </source>
</evidence>
<keyword evidence="8" id="KW-1185">Reference proteome</keyword>
<evidence type="ECO:0000256" key="2">
    <source>
        <dbReference type="ARBA" id="ARBA00022942"/>
    </source>
</evidence>
<protein>
    <submittedName>
        <fullName evidence="6">Proteasome activator complex subunit</fullName>
    </submittedName>
</protein>
<dbReference type="GO" id="GO:0005654">
    <property type="term" value="C:nucleoplasm"/>
    <property type="evidence" value="ECO:0007669"/>
    <property type="project" value="TreeGrafter"/>
</dbReference>
<evidence type="ECO:0000259" key="5">
    <source>
        <dbReference type="Pfam" id="PF02252"/>
    </source>
</evidence>
<evidence type="ECO:0000313" key="8">
    <source>
        <dbReference type="Proteomes" id="UP000011087"/>
    </source>
</evidence>
<feature type="chain" id="PRO_5008771685" evidence="4">
    <location>
        <begin position="24"/>
        <end position="249"/>
    </location>
</feature>
<feature type="region of interest" description="Disordered" evidence="3">
    <location>
        <begin position="64"/>
        <end position="88"/>
    </location>
</feature>
<dbReference type="InterPro" id="IPR003186">
    <property type="entry name" value="PA28_C"/>
</dbReference>
<dbReference type="Gene3D" id="1.20.120.180">
    <property type="entry name" value="Proteasome activator pa28, C-terminal domain"/>
    <property type="match status" value="1"/>
</dbReference>
<dbReference type="HOGENOM" id="CLU_1117492_0_0_1"/>
<dbReference type="Proteomes" id="UP000011087">
    <property type="component" value="Unassembled WGS sequence"/>
</dbReference>
<feature type="signal peptide" evidence="4">
    <location>
        <begin position="1"/>
        <end position="23"/>
    </location>
</feature>
<dbReference type="GO" id="GO:0005737">
    <property type="term" value="C:cytoplasm"/>
    <property type="evidence" value="ECO:0007669"/>
    <property type="project" value="TreeGrafter"/>
</dbReference>
<sequence length="249" mass="28219">MAVELSATMFLIFLAFSAPSSVSQDSNLIQVAELSKILEEDELWRYPEHDDIVNLTGSLDNTAASAKKRKVEDGNLSPRKTAKSDKDHDAPLCEHSIVKSDIVFGSNERILKQQAILKKEIQDCLQMLSKVKIWIQLNIPKVEDGNNFGVSIQEESVNDLAKAEDTSFALLDGINKYFMTRGKLVSRLGKYPGVKDYAMSIQEVDRRERVNLCLSLHDLRNNYFILYDSITKNLDKIKKPRSNHDLPFT</sequence>
<evidence type="ECO:0000256" key="3">
    <source>
        <dbReference type="SAM" id="MobiDB-lite"/>
    </source>
</evidence>
<accession>L1JNC1</accession>
<dbReference type="eggNOG" id="KOG4470">
    <property type="taxonomic scope" value="Eukaryota"/>
</dbReference>
<reference evidence="8" key="2">
    <citation type="submission" date="2012-11" db="EMBL/GenBank/DDBJ databases">
        <authorList>
            <person name="Kuo A."/>
            <person name="Curtis B.A."/>
            <person name="Tanifuji G."/>
            <person name="Burki F."/>
            <person name="Gruber A."/>
            <person name="Irimia M."/>
            <person name="Maruyama S."/>
            <person name="Arias M.C."/>
            <person name="Ball S.G."/>
            <person name="Gile G.H."/>
            <person name="Hirakawa Y."/>
            <person name="Hopkins J.F."/>
            <person name="Rensing S.A."/>
            <person name="Schmutz J."/>
            <person name="Symeonidi A."/>
            <person name="Elias M."/>
            <person name="Eveleigh R.J."/>
            <person name="Herman E.K."/>
            <person name="Klute M.J."/>
            <person name="Nakayama T."/>
            <person name="Obornik M."/>
            <person name="Reyes-Prieto A."/>
            <person name="Armbrust E.V."/>
            <person name="Aves S.J."/>
            <person name="Beiko R.G."/>
            <person name="Coutinho P."/>
            <person name="Dacks J.B."/>
            <person name="Durnford D.G."/>
            <person name="Fast N.M."/>
            <person name="Green B.R."/>
            <person name="Grisdale C."/>
            <person name="Hempe F."/>
            <person name="Henrissat B."/>
            <person name="Hoppner M.P."/>
            <person name="Ishida K.-I."/>
            <person name="Kim E."/>
            <person name="Koreny L."/>
            <person name="Kroth P.G."/>
            <person name="Liu Y."/>
            <person name="Malik S.-B."/>
            <person name="Maier U.G."/>
            <person name="McRose D."/>
            <person name="Mock T."/>
            <person name="Neilson J.A."/>
            <person name="Onodera N.T."/>
            <person name="Poole A.M."/>
            <person name="Pritham E.J."/>
            <person name="Richards T.A."/>
            <person name="Rocap G."/>
            <person name="Roy S.W."/>
            <person name="Sarai C."/>
            <person name="Schaack S."/>
            <person name="Shirato S."/>
            <person name="Slamovits C.H."/>
            <person name="Spencer D.F."/>
            <person name="Suzuki S."/>
            <person name="Worden A.Z."/>
            <person name="Zauner S."/>
            <person name="Barry K."/>
            <person name="Bell C."/>
            <person name="Bharti A.K."/>
            <person name="Crow J.A."/>
            <person name="Grimwood J."/>
            <person name="Kramer R."/>
            <person name="Lindquist E."/>
            <person name="Lucas S."/>
            <person name="Salamov A."/>
            <person name="McFadden G.I."/>
            <person name="Lane C.E."/>
            <person name="Keeling P.J."/>
            <person name="Gray M.W."/>
            <person name="Grigoriev I.V."/>
            <person name="Archibald J.M."/>
        </authorList>
    </citation>
    <scope>NUCLEOTIDE SEQUENCE</scope>
    <source>
        <strain evidence="8">CCMP2712</strain>
    </source>
</reference>
<dbReference type="STRING" id="905079.L1JNC1"/>
<proteinExistence type="inferred from homology"/>
<dbReference type="OMA" id="WSEYASI"/>
<dbReference type="InterPro" id="IPR036997">
    <property type="entry name" value="PA28_C_sf"/>
</dbReference>
<dbReference type="SUPFAM" id="SSF47216">
    <property type="entry name" value="Proteasome activator"/>
    <property type="match status" value="1"/>
</dbReference>
<dbReference type="GO" id="GO:2000045">
    <property type="term" value="P:regulation of G1/S transition of mitotic cell cycle"/>
    <property type="evidence" value="ECO:0007669"/>
    <property type="project" value="TreeGrafter"/>
</dbReference>
<comment type="similarity">
    <text evidence="1">Belongs to the PA28 family.</text>
</comment>
<name>L1JNC1_GUITC</name>
<organism evidence="6">
    <name type="scientific">Guillardia theta (strain CCMP2712)</name>
    <name type="common">Cryptophyte</name>
    <dbReference type="NCBI Taxonomy" id="905079"/>
    <lineage>
        <taxon>Eukaryota</taxon>
        <taxon>Cryptophyceae</taxon>
        <taxon>Pyrenomonadales</taxon>
        <taxon>Geminigeraceae</taxon>
        <taxon>Guillardia</taxon>
    </lineage>
</organism>
<dbReference type="GO" id="GO:0061136">
    <property type="term" value="P:regulation of proteasomal protein catabolic process"/>
    <property type="evidence" value="ECO:0007669"/>
    <property type="project" value="TreeGrafter"/>
</dbReference>
<dbReference type="InterPro" id="IPR036252">
    <property type="entry name" value="Proteasome_activ_sf"/>
</dbReference>
<dbReference type="EMBL" id="JH992980">
    <property type="protein sequence ID" value="EKX50086.1"/>
    <property type="molecule type" value="Genomic_DNA"/>
</dbReference>
<dbReference type="EnsemblProtists" id="EKX50086">
    <property type="protein sequence ID" value="EKX50086"/>
    <property type="gene ID" value="GUITHDRAFT_200142"/>
</dbReference>
<reference evidence="6 8" key="1">
    <citation type="journal article" date="2012" name="Nature">
        <title>Algal genomes reveal evolutionary mosaicism and the fate of nucleomorphs.</title>
        <authorList>
            <consortium name="DOE Joint Genome Institute"/>
            <person name="Curtis B.A."/>
            <person name="Tanifuji G."/>
            <person name="Burki F."/>
            <person name="Gruber A."/>
            <person name="Irimia M."/>
            <person name="Maruyama S."/>
            <person name="Arias M.C."/>
            <person name="Ball S.G."/>
            <person name="Gile G.H."/>
            <person name="Hirakawa Y."/>
            <person name="Hopkins J.F."/>
            <person name="Kuo A."/>
            <person name="Rensing S.A."/>
            <person name="Schmutz J."/>
            <person name="Symeonidi A."/>
            <person name="Elias M."/>
            <person name="Eveleigh R.J."/>
            <person name="Herman E.K."/>
            <person name="Klute M.J."/>
            <person name="Nakayama T."/>
            <person name="Obornik M."/>
            <person name="Reyes-Prieto A."/>
            <person name="Armbrust E.V."/>
            <person name="Aves S.J."/>
            <person name="Beiko R.G."/>
            <person name="Coutinho P."/>
            <person name="Dacks J.B."/>
            <person name="Durnford D.G."/>
            <person name="Fast N.M."/>
            <person name="Green B.R."/>
            <person name="Grisdale C.J."/>
            <person name="Hempel F."/>
            <person name="Henrissat B."/>
            <person name="Hoppner M.P."/>
            <person name="Ishida K."/>
            <person name="Kim E."/>
            <person name="Koreny L."/>
            <person name="Kroth P.G."/>
            <person name="Liu Y."/>
            <person name="Malik S.B."/>
            <person name="Maier U.G."/>
            <person name="McRose D."/>
            <person name="Mock T."/>
            <person name="Neilson J.A."/>
            <person name="Onodera N.T."/>
            <person name="Poole A.M."/>
            <person name="Pritham E.J."/>
            <person name="Richards T.A."/>
            <person name="Rocap G."/>
            <person name="Roy S.W."/>
            <person name="Sarai C."/>
            <person name="Schaack S."/>
            <person name="Shirato S."/>
            <person name="Slamovits C.H."/>
            <person name="Spencer D.F."/>
            <person name="Suzuki S."/>
            <person name="Worden A.Z."/>
            <person name="Zauner S."/>
            <person name="Barry K."/>
            <person name="Bell C."/>
            <person name="Bharti A.K."/>
            <person name="Crow J.A."/>
            <person name="Grimwood J."/>
            <person name="Kramer R."/>
            <person name="Lindquist E."/>
            <person name="Lucas S."/>
            <person name="Salamov A."/>
            <person name="McFadden G.I."/>
            <person name="Lane C.E."/>
            <person name="Keeling P.J."/>
            <person name="Gray M.W."/>
            <person name="Grigoriev I.V."/>
            <person name="Archibald J.M."/>
        </authorList>
    </citation>
    <scope>NUCLEOTIDE SEQUENCE</scope>
    <source>
        <strain evidence="6 8">CCMP2712</strain>
    </source>
</reference>
<dbReference type="PANTHER" id="PTHR10660:SF2">
    <property type="entry name" value="LD45860P"/>
    <property type="match status" value="1"/>
</dbReference>
<dbReference type="InterPro" id="IPR009077">
    <property type="entry name" value="Proteasome_activ_PA28"/>
</dbReference>
<feature type="domain" description="Proteasome activator PA28 C-terminal" evidence="5">
    <location>
        <begin position="105"/>
        <end position="244"/>
    </location>
</feature>
<evidence type="ECO:0000256" key="4">
    <source>
        <dbReference type="SAM" id="SignalP"/>
    </source>
</evidence>
<dbReference type="RefSeq" id="XP_005837066.1">
    <property type="nucleotide sequence ID" value="XM_005837009.1"/>
</dbReference>
<keyword evidence="4" id="KW-0732">Signal</keyword>
<dbReference type="AlphaFoldDB" id="L1JNC1"/>
<dbReference type="OrthoDB" id="6591885at2759"/>
<keyword evidence="2 6" id="KW-0647">Proteasome</keyword>
<evidence type="ECO:0000256" key="1">
    <source>
        <dbReference type="ARBA" id="ARBA00005883"/>
    </source>
</evidence>